<dbReference type="RefSeq" id="WP_379897377.1">
    <property type="nucleotide sequence ID" value="NZ_JBHRTR010000002.1"/>
</dbReference>
<accession>A0ABV7KTD6</accession>
<evidence type="ECO:0000313" key="2">
    <source>
        <dbReference type="EMBL" id="MFC3225646.1"/>
    </source>
</evidence>
<keyword evidence="3" id="KW-1185">Reference proteome</keyword>
<reference evidence="3" key="1">
    <citation type="journal article" date="2019" name="Int. J. Syst. Evol. Microbiol.">
        <title>The Global Catalogue of Microorganisms (GCM) 10K type strain sequencing project: providing services to taxonomists for standard genome sequencing and annotation.</title>
        <authorList>
            <consortium name="The Broad Institute Genomics Platform"/>
            <consortium name="The Broad Institute Genome Sequencing Center for Infectious Disease"/>
            <person name="Wu L."/>
            <person name="Ma J."/>
        </authorList>
    </citation>
    <scope>NUCLEOTIDE SEQUENCE [LARGE SCALE GENOMIC DNA]</scope>
    <source>
        <strain evidence="3">KCTC 42964</strain>
    </source>
</reference>
<sequence length="92" mass="9489">MEGDDPFPAGTVAFQVGQAQVQRKGQALVAGFPQPGWHMRRAAPVAHCPAAGFQVGTGLRQASGPKQIAGGVLPGHQQRSGGAPGLLRQRDP</sequence>
<name>A0ABV7KTD6_9PROT</name>
<evidence type="ECO:0000313" key="3">
    <source>
        <dbReference type="Proteomes" id="UP001595528"/>
    </source>
</evidence>
<dbReference type="EMBL" id="JBHRTR010000002">
    <property type="protein sequence ID" value="MFC3225646.1"/>
    <property type="molecule type" value="Genomic_DNA"/>
</dbReference>
<proteinExistence type="predicted"/>
<dbReference type="Proteomes" id="UP001595528">
    <property type="component" value="Unassembled WGS sequence"/>
</dbReference>
<comment type="caution">
    <text evidence="2">The sequence shown here is derived from an EMBL/GenBank/DDBJ whole genome shotgun (WGS) entry which is preliminary data.</text>
</comment>
<protein>
    <submittedName>
        <fullName evidence="2">Uncharacterized protein</fullName>
    </submittedName>
</protein>
<organism evidence="2 3">
    <name type="scientific">Marinibaculum pumilum</name>
    <dbReference type="NCBI Taxonomy" id="1766165"/>
    <lineage>
        <taxon>Bacteria</taxon>
        <taxon>Pseudomonadati</taxon>
        <taxon>Pseudomonadota</taxon>
        <taxon>Alphaproteobacteria</taxon>
        <taxon>Rhodospirillales</taxon>
        <taxon>Rhodospirillaceae</taxon>
        <taxon>Marinibaculum</taxon>
    </lineage>
</organism>
<feature type="region of interest" description="Disordered" evidence="1">
    <location>
        <begin position="61"/>
        <end position="92"/>
    </location>
</feature>
<evidence type="ECO:0000256" key="1">
    <source>
        <dbReference type="SAM" id="MobiDB-lite"/>
    </source>
</evidence>
<gene>
    <name evidence="2" type="ORF">ACFOGJ_00285</name>
</gene>